<evidence type="ECO:0000256" key="2">
    <source>
        <dbReference type="SAM" id="Phobius"/>
    </source>
</evidence>
<feature type="compositionally biased region" description="Basic and acidic residues" evidence="1">
    <location>
        <begin position="1"/>
        <end position="10"/>
    </location>
</feature>
<name>A0ABT9HPV5_9SPHN</name>
<evidence type="ECO:0000256" key="1">
    <source>
        <dbReference type="SAM" id="MobiDB-lite"/>
    </source>
</evidence>
<dbReference type="Pfam" id="PF07332">
    <property type="entry name" value="Phage_holin_3_6"/>
    <property type="match status" value="1"/>
</dbReference>
<evidence type="ECO:0000313" key="4">
    <source>
        <dbReference type="Proteomes" id="UP001240639"/>
    </source>
</evidence>
<gene>
    <name evidence="3" type="ORF">Q9K02_08460</name>
</gene>
<sequence>MRDNEVERGTESYLGPLDVPDDHEPADEERGSGEASLIDDVTALLSDGKTYAEAELAFQKSRAGYTANRAKGAIAFGLAAFGVFHLALIAGAVGLVIALVPLIGPWGATAVVTLALIVVGIVLLRMLKGRIDDIRDAFSEGSEE</sequence>
<evidence type="ECO:0000313" key="3">
    <source>
        <dbReference type="EMBL" id="MDP4575164.1"/>
    </source>
</evidence>
<proteinExistence type="predicted"/>
<comment type="caution">
    <text evidence="3">The sequence shown here is derived from an EMBL/GenBank/DDBJ whole genome shotgun (WGS) entry which is preliminary data.</text>
</comment>
<feature type="compositionally biased region" description="Basic and acidic residues" evidence="1">
    <location>
        <begin position="20"/>
        <end position="32"/>
    </location>
</feature>
<feature type="transmembrane region" description="Helical" evidence="2">
    <location>
        <begin position="72"/>
        <end position="100"/>
    </location>
</feature>
<reference evidence="3 4" key="1">
    <citation type="submission" date="2023-08" db="EMBL/GenBank/DDBJ databases">
        <title>genomic of G39.</title>
        <authorList>
            <person name="Wang Y."/>
        </authorList>
    </citation>
    <scope>NUCLEOTIDE SEQUENCE [LARGE SCALE GENOMIC DNA]</scope>
    <source>
        <strain evidence="3 4">G39</strain>
    </source>
</reference>
<dbReference type="EMBL" id="JAVAIM010000001">
    <property type="protein sequence ID" value="MDP4575164.1"/>
    <property type="molecule type" value="Genomic_DNA"/>
</dbReference>
<feature type="region of interest" description="Disordered" evidence="1">
    <location>
        <begin position="1"/>
        <end position="34"/>
    </location>
</feature>
<accession>A0ABT9HPV5</accession>
<feature type="transmembrane region" description="Helical" evidence="2">
    <location>
        <begin position="106"/>
        <end position="127"/>
    </location>
</feature>
<keyword evidence="2" id="KW-0472">Membrane</keyword>
<dbReference type="Proteomes" id="UP001240639">
    <property type="component" value="Unassembled WGS sequence"/>
</dbReference>
<dbReference type="InterPro" id="IPR009937">
    <property type="entry name" value="Phage_holin_3_6"/>
</dbReference>
<protein>
    <submittedName>
        <fullName evidence="3">Phage holin family protein</fullName>
    </submittedName>
</protein>
<organism evidence="3 4">
    <name type="scientific">Qipengyuania profundimaris</name>
    <dbReference type="NCBI Taxonomy" id="3067652"/>
    <lineage>
        <taxon>Bacteria</taxon>
        <taxon>Pseudomonadati</taxon>
        <taxon>Pseudomonadota</taxon>
        <taxon>Alphaproteobacteria</taxon>
        <taxon>Sphingomonadales</taxon>
        <taxon>Erythrobacteraceae</taxon>
        <taxon>Qipengyuania</taxon>
    </lineage>
</organism>
<keyword evidence="2" id="KW-1133">Transmembrane helix</keyword>
<keyword evidence="4" id="KW-1185">Reference proteome</keyword>
<keyword evidence="2" id="KW-0812">Transmembrane</keyword>
<dbReference type="RefSeq" id="WP_305932494.1">
    <property type="nucleotide sequence ID" value="NZ_JAVAIM010000001.1"/>
</dbReference>